<keyword evidence="3" id="KW-0732">Signal</keyword>
<evidence type="ECO:0000313" key="4">
    <source>
        <dbReference type="EMBL" id="MBW9052570.1"/>
    </source>
</evidence>
<evidence type="ECO:0000313" key="5">
    <source>
        <dbReference type="Proteomes" id="UP000717752"/>
    </source>
</evidence>
<comment type="caution">
    <text evidence="4">The sequence shown here is derived from an EMBL/GenBank/DDBJ whole genome shotgun (WGS) entry which is preliminary data.</text>
</comment>
<dbReference type="PROSITE" id="PS51326">
    <property type="entry name" value="AVIDIN_2"/>
    <property type="match status" value="1"/>
</dbReference>
<keyword evidence="2" id="KW-0964">Secreted</keyword>
<name>A0ABS7GT76_9HYPH</name>
<dbReference type="InterPro" id="IPR005468">
    <property type="entry name" value="Avidin/str"/>
</dbReference>
<dbReference type="Gene3D" id="2.40.128.30">
    <property type="entry name" value="Avidin-like"/>
    <property type="match status" value="1"/>
</dbReference>
<dbReference type="Proteomes" id="UP000717752">
    <property type="component" value="Unassembled WGS sequence"/>
</dbReference>
<accession>A0ABS7GT76</accession>
<comment type="subcellular location">
    <subcellularLocation>
        <location evidence="1">Secreted</location>
    </subcellularLocation>
</comment>
<protein>
    <submittedName>
        <fullName evidence="4">Avidin family protein</fullName>
    </submittedName>
</protein>
<gene>
    <name evidence="4" type="ORF">JNB85_09120</name>
</gene>
<keyword evidence="5" id="KW-1185">Reference proteome</keyword>
<sequence>MDWRGTWVNEYGSVVRIEDDASGRISGTFETALEESGFYGEIVPIVGVASGNCISFASVCKGKAGDMAVAYTGLLREGRLETAWHYVADDGPWWKAVITNTDTFKRRD</sequence>
<dbReference type="Pfam" id="PF01382">
    <property type="entry name" value="Avidin"/>
    <property type="match status" value="1"/>
</dbReference>
<reference evidence="4 5" key="1">
    <citation type="journal article" date="2021" name="MBio">
        <title>Poor Competitiveness of Bradyrhizobium in Pigeon Pea Root Colonization in Indian Soils.</title>
        <authorList>
            <person name="Chalasani D."/>
            <person name="Basu A."/>
            <person name="Pullabhotla S.V.S.R.N."/>
            <person name="Jorrin B."/>
            <person name="Neal A.L."/>
            <person name="Poole P.S."/>
            <person name="Podile A.R."/>
            <person name="Tkacz A."/>
        </authorList>
    </citation>
    <scope>NUCLEOTIDE SEQUENCE [LARGE SCALE GENOMIC DNA]</scope>
    <source>
        <strain evidence="4 5">HU56</strain>
    </source>
</reference>
<dbReference type="InterPro" id="IPR036896">
    <property type="entry name" value="Avidin-like_sf"/>
</dbReference>
<dbReference type="RefSeq" id="WP_220334004.1">
    <property type="nucleotide sequence ID" value="NZ_JAEUAK010000003.1"/>
</dbReference>
<evidence type="ECO:0000256" key="1">
    <source>
        <dbReference type="ARBA" id="ARBA00004613"/>
    </source>
</evidence>
<dbReference type="EMBL" id="JAEUAK010000003">
    <property type="protein sequence ID" value="MBW9052570.1"/>
    <property type="molecule type" value="Genomic_DNA"/>
</dbReference>
<evidence type="ECO:0000256" key="3">
    <source>
        <dbReference type="ARBA" id="ARBA00022729"/>
    </source>
</evidence>
<proteinExistence type="predicted"/>
<organism evidence="4 5">
    <name type="scientific">Rhizobium mesosinicum</name>
    <dbReference type="NCBI Taxonomy" id="335017"/>
    <lineage>
        <taxon>Bacteria</taxon>
        <taxon>Pseudomonadati</taxon>
        <taxon>Pseudomonadota</taxon>
        <taxon>Alphaproteobacteria</taxon>
        <taxon>Hyphomicrobiales</taxon>
        <taxon>Rhizobiaceae</taxon>
        <taxon>Rhizobium/Agrobacterium group</taxon>
        <taxon>Rhizobium</taxon>
    </lineage>
</organism>
<evidence type="ECO:0000256" key="2">
    <source>
        <dbReference type="ARBA" id="ARBA00022525"/>
    </source>
</evidence>
<dbReference type="SUPFAM" id="SSF50876">
    <property type="entry name" value="Avidin/streptavidin"/>
    <property type="match status" value="1"/>
</dbReference>